<evidence type="ECO:0000313" key="2">
    <source>
        <dbReference type="EMBL" id="SVC09109.1"/>
    </source>
</evidence>
<organism evidence="2">
    <name type="scientific">marine metagenome</name>
    <dbReference type="NCBI Taxonomy" id="408172"/>
    <lineage>
        <taxon>unclassified sequences</taxon>
        <taxon>metagenomes</taxon>
        <taxon>ecological metagenomes</taxon>
    </lineage>
</organism>
<dbReference type="AlphaFoldDB" id="A0A382JBS1"/>
<reference evidence="2" key="1">
    <citation type="submission" date="2018-05" db="EMBL/GenBank/DDBJ databases">
        <authorList>
            <person name="Lanie J.A."/>
            <person name="Ng W.-L."/>
            <person name="Kazmierczak K.M."/>
            <person name="Andrzejewski T.M."/>
            <person name="Davidsen T.M."/>
            <person name="Wayne K.J."/>
            <person name="Tettelin H."/>
            <person name="Glass J.I."/>
            <person name="Rusch D."/>
            <person name="Podicherti R."/>
            <person name="Tsui H.-C.T."/>
            <person name="Winkler M.E."/>
        </authorList>
    </citation>
    <scope>NUCLEOTIDE SEQUENCE</scope>
</reference>
<dbReference type="InterPro" id="IPR051397">
    <property type="entry name" value="Zn-ADH-like_protein"/>
</dbReference>
<dbReference type="InterPro" id="IPR036291">
    <property type="entry name" value="NAD(P)-bd_dom_sf"/>
</dbReference>
<dbReference type="PANTHER" id="PTHR43677:SF1">
    <property type="entry name" value="ACRYLYL-COA REDUCTASE ACUI-RELATED"/>
    <property type="match status" value="1"/>
</dbReference>
<dbReference type="Pfam" id="PF00107">
    <property type="entry name" value="ADH_zinc_N"/>
    <property type="match status" value="1"/>
</dbReference>
<dbReference type="InterPro" id="IPR011032">
    <property type="entry name" value="GroES-like_sf"/>
</dbReference>
<dbReference type="GO" id="GO:0043957">
    <property type="term" value="F:acryloyl-CoA reductase (NADPH) activity"/>
    <property type="evidence" value="ECO:0007669"/>
    <property type="project" value="TreeGrafter"/>
</dbReference>
<dbReference type="InterPro" id="IPR013149">
    <property type="entry name" value="ADH-like_C"/>
</dbReference>
<dbReference type="SUPFAM" id="SSF50129">
    <property type="entry name" value="GroES-like"/>
    <property type="match status" value="1"/>
</dbReference>
<dbReference type="Gene3D" id="3.90.180.10">
    <property type="entry name" value="Medium-chain alcohol dehydrogenases, catalytic domain"/>
    <property type="match status" value="1"/>
</dbReference>
<dbReference type="PANTHER" id="PTHR43677">
    <property type="entry name" value="SHORT-CHAIN DEHYDROGENASE/REDUCTASE"/>
    <property type="match status" value="1"/>
</dbReference>
<gene>
    <name evidence="2" type="ORF">METZ01_LOCUS261963</name>
</gene>
<dbReference type="SUPFAM" id="SSF51735">
    <property type="entry name" value="NAD(P)-binding Rossmann-fold domains"/>
    <property type="match status" value="1"/>
</dbReference>
<evidence type="ECO:0000259" key="1">
    <source>
        <dbReference type="Pfam" id="PF00107"/>
    </source>
</evidence>
<protein>
    <recommendedName>
        <fullName evidence="1">Alcohol dehydrogenase-like C-terminal domain-containing protein</fullName>
    </recommendedName>
</protein>
<feature type="domain" description="Alcohol dehydrogenase-like C-terminal" evidence="1">
    <location>
        <begin position="84"/>
        <end position="193"/>
    </location>
</feature>
<feature type="non-terminal residue" evidence="2">
    <location>
        <position position="1"/>
    </location>
</feature>
<dbReference type="EMBL" id="UINC01073034">
    <property type="protein sequence ID" value="SVC09109.1"/>
    <property type="molecule type" value="Genomic_DNA"/>
</dbReference>
<sequence length="250" mass="26219">SNTFAEGDEVIVTGFDLGVNTAGGFGEYIRVPSDWAIRLPTGLSAKDSMILGTAGLTAGLSIRALESFRGVANTKSIVSGSTGGVGSVAVKLLTHLGSHVTAISGKNSQHKLLRSLGAEEILSRENFKENVRKPLGKGVWDIGVDVVGGEILSTMLAAINPAGAVACSGLVGGAQFESSVFPFILRGIALLGIESVAISLEQREIIWDHFASDWSIPLNDLVKEVNLENLEAEIDLIITGNQVGRVLVKI</sequence>
<name>A0A382JBS1_9ZZZZ</name>
<proteinExistence type="predicted"/>
<dbReference type="Gene3D" id="3.40.50.720">
    <property type="entry name" value="NAD(P)-binding Rossmann-like Domain"/>
    <property type="match status" value="1"/>
</dbReference>
<accession>A0A382JBS1</accession>